<evidence type="ECO:0000256" key="1">
    <source>
        <dbReference type="SAM" id="MobiDB-lite"/>
    </source>
</evidence>
<comment type="caution">
    <text evidence="3">The sequence shown here is derived from an EMBL/GenBank/DDBJ whole genome shotgun (WGS) entry which is preliminary data.</text>
</comment>
<gene>
    <name evidence="3" type="ORF">HL643_19460</name>
</gene>
<dbReference type="AlphaFoldDB" id="A0A7B4UBS3"/>
<dbReference type="InterPro" id="IPR027628">
    <property type="entry name" value="DotA_TraY"/>
</dbReference>
<feature type="transmembrane region" description="Helical" evidence="2">
    <location>
        <begin position="578"/>
        <end position="602"/>
    </location>
</feature>
<sequence length="894" mass="94711">MKIKMEQRSLDIMRIGYIPAAILFMCLLITQNAYAADLFTVPDTDKSKLWFLDVLFPENLAQSPLASTMTILNSAILLVGGILAAYTLIAGTMSTAHDGEMLGKKWSSMWLPVRTALGTAMILPAAGGFCAAQVMVLWLINQGVGLADTVWNTYAANPSDGAVITTSASYQELDRIAKTAFINNVCMLKAGQLWKKSHESALFPGVMPVFEMTSEKGKYLYRYNYGANNAGNEMNKNLLVSKSACGSITLTDPEAKASYDEQVQAHAQATIASGGMYMSYMPQEIKTNISAVVEAHNTAFIALNNNMMTLAEKYVADNNIDIQSDINSATATYVSVIDTAVRTAFSTGNQWDDFKDNVQKDGWFMAGAWSMKLIRIQDAINGAAHNLPVAGQQSMEYGEIFNSLNAVMAKVSHDMARSTTASRYANGIDAQNRTEANTTGKGGQGSKTDDASKIITSLKSEADKSISGAMAGFLSSSVINGRKQGKLVAFSTDTTAANLQAINPLLAVKGLGDTLSTAGWSLLGGSAVVGAGLGIWTSFTANWLSGAFGAIGVVMPLVIPLWVAGATLAVVIPMLPYVMWFGVCVGWMILCLEAMVAAPLWVITHLHPDGDGVVGRGGAGYGLVLSLTMRPALMVTGLIAAYTMLPILGGVINETFSGAFGMMSANAGISIIESLALIAVYIALMFTVVKKSLSLIHVIPDEIMKWLGVHSGQSMSGYAQSASKGVESAVLAKTVLDQLSHSSNALGNQIRNGQMNKDREQQRELQQQQQVQQGKAQASSRASDTGSAFRTHMSNAGPLDQQDEYQSLESANSAYSAAEAADAVGDTAGAAGYMDVAQKAANRAVSFGEHNRPLLPVNLQGKASPIESFKTPGKGDRGGSSGGDSSPKEGNEGM</sequence>
<dbReference type="NCBIfam" id="TIGR04346">
    <property type="entry name" value="DotA_TraY"/>
    <property type="match status" value="1"/>
</dbReference>
<protein>
    <submittedName>
        <fullName evidence="3">DotA/TraY family protein</fullName>
    </submittedName>
</protein>
<reference evidence="3" key="1">
    <citation type="journal article" date="2018" name="Genome Biol.">
        <title>SKESA: strategic k-mer extension for scrupulous assemblies.</title>
        <authorList>
            <person name="Souvorov A."/>
            <person name="Agarwala R."/>
            <person name="Lipman D.J."/>
        </authorList>
    </citation>
    <scope>NUCLEOTIDE SEQUENCE</scope>
    <source>
        <strain evidence="3">EC00601</strain>
    </source>
</reference>
<proteinExistence type="predicted"/>
<feature type="compositionally biased region" description="Polar residues" evidence="1">
    <location>
        <begin position="423"/>
        <end position="439"/>
    </location>
</feature>
<accession>A0A7B4UBS3</accession>
<evidence type="ECO:0000313" key="3">
    <source>
        <dbReference type="EMBL" id="HAJ1251471.1"/>
    </source>
</evidence>
<feature type="transmembrane region" description="Helical" evidence="2">
    <location>
        <begin position="518"/>
        <end position="536"/>
    </location>
</feature>
<keyword evidence="2" id="KW-0472">Membrane</keyword>
<keyword evidence="2" id="KW-0812">Transmembrane</keyword>
<feature type="region of interest" description="Disordered" evidence="1">
    <location>
        <begin position="756"/>
        <end position="799"/>
    </location>
</feature>
<evidence type="ECO:0000256" key="2">
    <source>
        <dbReference type="SAM" id="Phobius"/>
    </source>
</evidence>
<feature type="compositionally biased region" description="Polar residues" evidence="1">
    <location>
        <begin position="778"/>
        <end position="794"/>
    </location>
</feature>
<reference evidence="3" key="2">
    <citation type="submission" date="2019-09" db="EMBL/GenBank/DDBJ databases">
        <authorList>
            <consortium name="NCBI Pathogen Detection Project"/>
        </authorList>
    </citation>
    <scope>NUCLEOTIDE SEQUENCE</scope>
    <source>
        <strain evidence="3">EC00601</strain>
    </source>
</reference>
<feature type="transmembrane region" description="Helical" evidence="2">
    <location>
        <begin position="665"/>
        <end position="689"/>
    </location>
</feature>
<name>A0A7B4UBS3_ECOLX</name>
<feature type="transmembrane region" description="Helical" evidence="2">
    <location>
        <begin position="548"/>
        <end position="572"/>
    </location>
</feature>
<keyword evidence="2" id="KW-1133">Transmembrane helix</keyword>
<feature type="transmembrane region" description="Helical" evidence="2">
    <location>
        <begin position="623"/>
        <end position="645"/>
    </location>
</feature>
<feature type="transmembrane region" description="Helical" evidence="2">
    <location>
        <begin position="75"/>
        <end position="96"/>
    </location>
</feature>
<organism evidence="3">
    <name type="scientific">Escherichia coli</name>
    <dbReference type="NCBI Taxonomy" id="562"/>
    <lineage>
        <taxon>Bacteria</taxon>
        <taxon>Pseudomonadati</taxon>
        <taxon>Pseudomonadota</taxon>
        <taxon>Gammaproteobacteria</taxon>
        <taxon>Enterobacterales</taxon>
        <taxon>Enterobacteriaceae</taxon>
        <taxon>Escherichia</taxon>
    </lineage>
</organism>
<feature type="region of interest" description="Disordered" evidence="1">
    <location>
        <begin position="423"/>
        <end position="450"/>
    </location>
</feature>
<feature type="compositionally biased region" description="Low complexity" evidence="1">
    <location>
        <begin position="764"/>
        <end position="777"/>
    </location>
</feature>
<feature type="region of interest" description="Disordered" evidence="1">
    <location>
        <begin position="849"/>
        <end position="894"/>
    </location>
</feature>
<dbReference type="EMBL" id="DABHBT010000020">
    <property type="protein sequence ID" value="HAJ1251471.1"/>
    <property type="molecule type" value="Genomic_DNA"/>
</dbReference>